<evidence type="ECO:0000259" key="13">
    <source>
        <dbReference type="PROSITE" id="PS50151"/>
    </source>
</evidence>
<feature type="coiled-coil region" evidence="11">
    <location>
        <begin position="447"/>
        <end position="486"/>
    </location>
</feature>
<evidence type="ECO:0000256" key="9">
    <source>
        <dbReference type="PROSITE-ProRule" id="PRU01251"/>
    </source>
</evidence>
<dbReference type="InterPro" id="IPR003959">
    <property type="entry name" value="ATPase_AAA_core"/>
</dbReference>
<keyword evidence="15" id="KW-0378">Hydrolase</keyword>
<protein>
    <submittedName>
        <fullName evidence="15">ATP-dependent Clp protease ATP-binding subunit</fullName>
    </submittedName>
</protein>
<dbReference type="Gene3D" id="1.10.1780.10">
    <property type="entry name" value="Clp, N-terminal domain"/>
    <property type="match status" value="1"/>
</dbReference>
<dbReference type="Pfam" id="PF17871">
    <property type="entry name" value="AAA_lid_9"/>
    <property type="match status" value="1"/>
</dbReference>
<dbReference type="EMBL" id="BAABJO010000005">
    <property type="protein sequence ID" value="GAA5116828.1"/>
    <property type="molecule type" value="Genomic_DNA"/>
</dbReference>
<comment type="subunit">
    <text evidence="8">Homohexamer. The oligomerization is ATP-dependent.</text>
</comment>
<feature type="region of interest" description="Disordered" evidence="12">
    <location>
        <begin position="157"/>
        <end position="190"/>
    </location>
</feature>
<dbReference type="Pfam" id="PF02861">
    <property type="entry name" value="Clp_N"/>
    <property type="match status" value="1"/>
</dbReference>
<dbReference type="PROSITE" id="PS00871">
    <property type="entry name" value="CLPAB_2"/>
    <property type="match status" value="1"/>
</dbReference>
<dbReference type="Proteomes" id="UP001500804">
    <property type="component" value="Unassembled WGS sequence"/>
</dbReference>
<dbReference type="InterPro" id="IPR004176">
    <property type="entry name" value="Clp_R_N"/>
</dbReference>
<dbReference type="SUPFAM" id="SSF52540">
    <property type="entry name" value="P-loop containing nucleoside triphosphate hydrolases"/>
    <property type="match status" value="2"/>
</dbReference>
<keyword evidence="4 10" id="KW-0067">ATP-binding</keyword>
<dbReference type="Pfam" id="PF10431">
    <property type="entry name" value="ClpB_D2-small"/>
    <property type="match status" value="1"/>
</dbReference>
<dbReference type="PANTHER" id="PTHR11638">
    <property type="entry name" value="ATP-DEPENDENT CLP PROTEASE"/>
    <property type="match status" value="1"/>
</dbReference>
<evidence type="ECO:0000313" key="16">
    <source>
        <dbReference type="Proteomes" id="UP001500804"/>
    </source>
</evidence>
<dbReference type="GO" id="GO:0005524">
    <property type="term" value="F:ATP binding"/>
    <property type="evidence" value="ECO:0007669"/>
    <property type="project" value="UniProtKB-KW"/>
</dbReference>
<evidence type="ECO:0000256" key="11">
    <source>
        <dbReference type="SAM" id="Coils"/>
    </source>
</evidence>
<evidence type="ECO:0000256" key="2">
    <source>
        <dbReference type="ARBA" id="ARBA00022737"/>
    </source>
</evidence>
<evidence type="ECO:0000256" key="7">
    <source>
        <dbReference type="ARBA" id="ARBA00023186"/>
    </source>
</evidence>
<evidence type="ECO:0000256" key="1">
    <source>
        <dbReference type="ARBA" id="ARBA00008675"/>
    </source>
</evidence>
<evidence type="ECO:0000313" key="15">
    <source>
        <dbReference type="EMBL" id="GAA5116828.1"/>
    </source>
</evidence>
<feature type="domain" description="Clp R" evidence="14">
    <location>
        <begin position="34"/>
        <end position="177"/>
    </location>
</feature>
<evidence type="ECO:0000256" key="8">
    <source>
        <dbReference type="ARBA" id="ARBA00026057"/>
    </source>
</evidence>
<gene>
    <name evidence="15" type="ORF">GCM10023320_18010</name>
</gene>
<keyword evidence="7 10" id="KW-0143">Chaperone</keyword>
<dbReference type="PANTHER" id="PTHR11638:SF18">
    <property type="entry name" value="HEAT SHOCK PROTEIN 104"/>
    <property type="match status" value="1"/>
</dbReference>
<evidence type="ECO:0000256" key="6">
    <source>
        <dbReference type="ARBA" id="ARBA00023054"/>
    </source>
</evidence>
<dbReference type="CDD" id="cd19499">
    <property type="entry name" value="RecA-like_ClpB_Hsp104-like"/>
    <property type="match status" value="1"/>
</dbReference>
<dbReference type="InterPro" id="IPR003593">
    <property type="entry name" value="AAA+_ATPase"/>
</dbReference>
<dbReference type="InterPro" id="IPR041546">
    <property type="entry name" value="ClpA/ClpB_AAA_lid"/>
</dbReference>
<keyword evidence="3 10" id="KW-0547">Nucleotide-binding</keyword>
<evidence type="ECO:0000256" key="5">
    <source>
        <dbReference type="ARBA" id="ARBA00023016"/>
    </source>
</evidence>
<dbReference type="InterPro" id="IPR028299">
    <property type="entry name" value="ClpA/B_CS2"/>
</dbReference>
<dbReference type="SUPFAM" id="SSF81923">
    <property type="entry name" value="Double Clp-N motif"/>
    <property type="match status" value="1"/>
</dbReference>
<evidence type="ECO:0000259" key="14">
    <source>
        <dbReference type="PROSITE" id="PS51903"/>
    </source>
</evidence>
<dbReference type="PRINTS" id="PR00300">
    <property type="entry name" value="CLPPROTEASEA"/>
</dbReference>
<dbReference type="InterPro" id="IPR001943">
    <property type="entry name" value="UVR_dom"/>
</dbReference>
<dbReference type="InterPro" id="IPR018368">
    <property type="entry name" value="ClpA/B_CS1"/>
</dbReference>
<keyword evidence="6 11" id="KW-0175">Coiled coil</keyword>
<keyword evidence="5" id="KW-0346">Stress response</keyword>
<dbReference type="SMART" id="SM01086">
    <property type="entry name" value="ClpB_D2-small"/>
    <property type="match status" value="1"/>
</dbReference>
<evidence type="ECO:0000256" key="4">
    <source>
        <dbReference type="ARBA" id="ARBA00022840"/>
    </source>
</evidence>
<comment type="caution">
    <text evidence="15">The sequence shown here is derived from an EMBL/GenBank/DDBJ whole genome shotgun (WGS) entry which is preliminary data.</text>
</comment>
<evidence type="ECO:0000256" key="12">
    <source>
        <dbReference type="SAM" id="MobiDB-lite"/>
    </source>
</evidence>
<keyword evidence="16" id="KW-1185">Reference proteome</keyword>
<feature type="compositionally biased region" description="Gly residues" evidence="12">
    <location>
        <begin position="168"/>
        <end position="185"/>
    </location>
</feature>
<dbReference type="Pfam" id="PF00004">
    <property type="entry name" value="AAA"/>
    <property type="match status" value="1"/>
</dbReference>
<sequence length="842" mass="91241">MTGFLGSGDPGSFDEFLARFFGPGARGPVRRIDLTRLMSAGARELVATAAQLAIDRGDTDLDAQHLLLAATQLEPTRQWLDRAGADPDRIARMLDERLTRAEPTGRAPALTPAAKRALLDGHQVSRSLGSTYIGPEHVLLAIAANEESAAGRLLAEASFAPREQPGARGAGPGTRGTRPGGGGGPAATPTLDQFAQDLTAAAREGRLDPVVGRADEIEQTIEVLSRRTKNNPVLIGEAGVGKTAIVEGIAQRIVDGDVPDTLAGRRVVELQLSGVVAGTRYRGDFEERLRTLIDEIRSNGDQLIVFIDELHTMVGAGGGGGGEGGGSMDAGNMLKPALARGELHVIGATTLDEYRKHIESDAALARRFQPVMVPEPSCEDAVEILHGLRDRYEAHHQVRYTEDALRAAVELSDRYLTDRFLPDKAIDLMDQAGARVRLRTRTPSTDRRGIEQHLEQLERDKDQAVADEQYERASELRDEISQLRERLAATGPAEGGVPEVGVADIADVVSRSTGIPVAQLTEAERDRLLRLEEELHARVVGQDEAVSAVAEAIRRSRAGLGDENRPVGSFLFLGPTGVGKTELARALAVALFGDEDRMVRLDMSEYGERHTVARMVGAPPGYVGYGEAGQLTEAVRRRPYSVLLLDEIEKAHPDVFNVLLQVLDDGRLTDGQGRTVDFRNTVVIMTSNVGSELITNRGTTLGFGSSRDVGTDADSAELRDKIMPRLRDVFRPEFLNRIDEIIVFRRLDPDQLATITDLLLEDTRKRLAAQDVTVEFTPAAVRRIAELGYQPEFGARPLRRTIQREVDNPLSGLLLAGELPAGSHVHVDDVDGRLDMETAAVG</sequence>
<dbReference type="Gene3D" id="3.40.50.300">
    <property type="entry name" value="P-loop containing nucleotide triphosphate hydrolases"/>
    <property type="match status" value="2"/>
</dbReference>
<comment type="similarity">
    <text evidence="1 10">Belongs to the ClpA/ClpB family.</text>
</comment>
<dbReference type="Pfam" id="PF07724">
    <property type="entry name" value="AAA_2"/>
    <property type="match status" value="1"/>
</dbReference>
<evidence type="ECO:0000256" key="10">
    <source>
        <dbReference type="RuleBase" id="RU004432"/>
    </source>
</evidence>
<keyword evidence="2 9" id="KW-0677">Repeat</keyword>
<dbReference type="Gene3D" id="1.10.8.60">
    <property type="match status" value="2"/>
</dbReference>
<dbReference type="PROSITE" id="PS51903">
    <property type="entry name" value="CLP_R"/>
    <property type="match status" value="1"/>
</dbReference>
<dbReference type="InterPro" id="IPR001270">
    <property type="entry name" value="ClpA/B"/>
</dbReference>
<dbReference type="Gene3D" id="4.10.860.10">
    <property type="entry name" value="UVR domain"/>
    <property type="match status" value="1"/>
</dbReference>
<dbReference type="PROSITE" id="PS00870">
    <property type="entry name" value="CLPAB_1"/>
    <property type="match status" value="1"/>
</dbReference>
<dbReference type="GO" id="GO:0008233">
    <property type="term" value="F:peptidase activity"/>
    <property type="evidence" value="ECO:0007669"/>
    <property type="project" value="UniProtKB-KW"/>
</dbReference>
<dbReference type="InterPro" id="IPR027417">
    <property type="entry name" value="P-loop_NTPase"/>
</dbReference>
<name>A0ABP9NEQ7_9PSEU</name>
<evidence type="ECO:0000256" key="3">
    <source>
        <dbReference type="ARBA" id="ARBA00022741"/>
    </source>
</evidence>
<dbReference type="InterPro" id="IPR050130">
    <property type="entry name" value="ClpA_ClpB"/>
</dbReference>
<reference evidence="16" key="1">
    <citation type="journal article" date="2019" name="Int. J. Syst. Evol. Microbiol.">
        <title>The Global Catalogue of Microorganisms (GCM) 10K type strain sequencing project: providing services to taxonomists for standard genome sequencing and annotation.</title>
        <authorList>
            <consortium name="The Broad Institute Genomics Platform"/>
            <consortium name="The Broad Institute Genome Sequencing Center for Infectious Disease"/>
            <person name="Wu L."/>
            <person name="Ma J."/>
        </authorList>
    </citation>
    <scope>NUCLEOTIDE SEQUENCE [LARGE SCALE GENOMIC DNA]</scope>
    <source>
        <strain evidence="16">JCM 18302</strain>
    </source>
</reference>
<dbReference type="GO" id="GO:0006508">
    <property type="term" value="P:proteolysis"/>
    <property type="evidence" value="ECO:0007669"/>
    <property type="project" value="UniProtKB-KW"/>
</dbReference>
<accession>A0ABP9NEQ7</accession>
<feature type="domain" description="UVR" evidence="13">
    <location>
        <begin position="451"/>
        <end position="486"/>
    </location>
</feature>
<dbReference type="SMART" id="SM00382">
    <property type="entry name" value="AAA"/>
    <property type="match status" value="2"/>
</dbReference>
<dbReference type="CDD" id="cd00009">
    <property type="entry name" value="AAA"/>
    <property type="match status" value="1"/>
</dbReference>
<dbReference type="RefSeq" id="WP_345604392.1">
    <property type="nucleotide sequence ID" value="NZ_BAABJO010000005.1"/>
</dbReference>
<proteinExistence type="inferred from homology"/>
<dbReference type="InterPro" id="IPR019489">
    <property type="entry name" value="Clp_ATPase_C"/>
</dbReference>
<keyword evidence="15" id="KW-0645">Protease</keyword>
<dbReference type="InterPro" id="IPR036628">
    <property type="entry name" value="Clp_N_dom_sf"/>
</dbReference>
<organism evidence="15 16">
    <name type="scientific">Pseudonocardia adelaidensis</name>
    <dbReference type="NCBI Taxonomy" id="648754"/>
    <lineage>
        <taxon>Bacteria</taxon>
        <taxon>Bacillati</taxon>
        <taxon>Actinomycetota</taxon>
        <taxon>Actinomycetes</taxon>
        <taxon>Pseudonocardiales</taxon>
        <taxon>Pseudonocardiaceae</taxon>
        <taxon>Pseudonocardia</taxon>
    </lineage>
</organism>
<dbReference type="PROSITE" id="PS50151">
    <property type="entry name" value="UVR"/>
    <property type="match status" value="1"/>
</dbReference>